<dbReference type="InterPro" id="IPR036709">
    <property type="entry name" value="Autotransporte_beta_dom_sf"/>
</dbReference>
<protein>
    <recommendedName>
        <fullName evidence="3">Autotransporter domain-containing protein</fullName>
    </recommendedName>
</protein>
<feature type="domain" description="Autotransporter" evidence="3">
    <location>
        <begin position="781"/>
        <end position="1056"/>
    </location>
</feature>
<dbReference type="Gene3D" id="2.160.20.20">
    <property type="match status" value="2"/>
</dbReference>
<dbReference type="Proteomes" id="UP000494111">
    <property type="component" value="Unassembled WGS sequence"/>
</dbReference>
<dbReference type="InterPro" id="IPR012332">
    <property type="entry name" value="Autotransporter_pectin_lyase_C"/>
</dbReference>
<keyword evidence="2" id="KW-0472">Membrane</keyword>
<evidence type="ECO:0000256" key="1">
    <source>
        <dbReference type="SAM" id="MobiDB-lite"/>
    </source>
</evidence>
<keyword evidence="2" id="KW-0812">Transmembrane</keyword>
<reference evidence="4 5" key="1">
    <citation type="submission" date="2020-04" db="EMBL/GenBank/DDBJ databases">
        <authorList>
            <person name="De Canck E."/>
        </authorList>
    </citation>
    <scope>NUCLEOTIDE SEQUENCE [LARGE SCALE GENOMIC DNA]</scope>
    <source>
        <strain evidence="4 5">LMG 3458</strain>
    </source>
</reference>
<dbReference type="Pfam" id="PF18883">
    <property type="entry name" value="AC_1"/>
    <property type="match status" value="1"/>
</dbReference>
<dbReference type="Pfam" id="PF03797">
    <property type="entry name" value="Autotransporter"/>
    <property type="match status" value="1"/>
</dbReference>
<evidence type="ECO:0000259" key="3">
    <source>
        <dbReference type="PROSITE" id="PS51208"/>
    </source>
</evidence>
<feature type="region of interest" description="Disordered" evidence="1">
    <location>
        <begin position="716"/>
        <end position="739"/>
    </location>
</feature>
<dbReference type="CDD" id="cd01344">
    <property type="entry name" value="PL2_Passenger_AT"/>
    <property type="match status" value="1"/>
</dbReference>
<dbReference type="Gene3D" id="2.40.128.130">
    <property type="entry name" value="Autotransporter beta-domain"/>
    <property type="match status" value="1"/>
</dbReference>
<evidence type="ECO:0000256" key="2">
    <source>
        <dbReference type="SAM" id="Phobius"/>
    </source>
</evidence>
<keyword evidence="2" id="KW-1133">Transmembrane helix</keyword>
<dbReference type="SUPFAM" id="SSF103515">
    <property type="entry name" value="Autotransporter"/>
    <property type="match status" value="1"/>
</dbReference>
<evidence type="ECO:0000313" key="5">
    <source>
        <dbReference type="Proteomes" id="UP000494111"/>
    </source>
</evidence>
<dbReference type="InterPro" id="IPR005546">
    <property type="entry name" value="Autotransporte_beta"/>
</dbReference>
<name>A0A6S7A0M0_9BURK</name>
<dbReference type="InterPro" id="IPR011050">
    <property type="entry name" value="Pectin_lyase_fold/virulence"/>
</dbReference>
<feature type="transmembrane region" description="Helical" evidence="2">
    <location>
        <begin position="45"/>
        <end position="63"/>
    </location>
</feature>
<organism evidence="4 5">
    <name type="scientific">Achromobacter deleyi</name>
    <dbReference type="NCBI Taxonomy" id="1353891"/>
    <lineage>
        <taxon>Bacteria</taxon>
        <taxon>Pseudomonadati</taxon>
        <taxon>Pseudomonadota</taxon>
        <taxon>Betaproteobacteria</taxon>
        <taxon>Burkholderiales</taxon>
        <taxon>Alcaligenaceae</taxon>
        <taxon>Achromobacter</taxon>
    </lineage>
</organism>
<feature type="region of interest" description="Disordered" evidence="1">
    <location>
        <begin position="1"/>
        <end position="23"/>
    </location>
</feature>
<proteinExistence type="predicted"/>
<dbReference type="SUPFAM" id="SSF51126">
    <property type="entry name" value="Pectin lyase-like"/>
    <property type="match status" value="1"/>
</dbReference>
<dbReference type="NCBIfam" id="TIGR01414">
    <property type="entry name" value="autotrans_barl"/>
    <property type="match status" value="1"/>
</dbReference>
<dbReference type="GO" id="GO:0019867">
    <property type="term" value="C:outer membrane"/>
    <property type="evidence" value="ECO:0007669"/>
    <property type="project" value="InterPro"/>
</dbReference>
<dbReference type="InterPro" id="IPR043990">
    <property type="entry name" value="AC_1"/>
</dbReference>
<dbReference type="PROSITE" id="PS51208">
    <property type="entry name" value="AUTOTRANSPORTER"/>
    <property type="match status" value="1"/>
</dbReference>
<sequence length="1056" mass="109399">MRCADQEGGCSKAGTNGRKTAERRVTRAARAQHGNRQARRLISRLAPLTVALFAAFAAMPVLAQEVPQGTYTEPFQVRDGEEKVFVGGTIINPTPPYPAQMGGTGIQVIGGSAILDPSRGDGSPIRINVSGNAIDGLYVRSGGKIEVKAGGTYIHAGGGDVRGIYNVGTGAAASEFDGTNVYVTTDFFDSHALRSFGVQATTVLHDSTLTTLQDNSKGVELWQGAGAELNQVDIQTRGDTAYGIHVLDSARITTNGGSVTTEGATSYGVLVQSQGAYTGDGTRIHTQGAGAVGVYVNSNGVFQGNNMWIQSDQSYGVYVSGGQVGLVGTTINGVKDGTYGLFATSSAPVTIQGGAVQTQGNNAVAVRVQSGSVADIDGAYVHTVGQASHGVHVEGWGTVNLGRHDGTGTLVSTEGDGADAVRVSPNATRFSATGATLHAAGPNAQGLHLTGTAGAAAQVFDLTDSAIASDQADGIHLTGGPAVINLTGSSVTGGNAAFNIGADAPGQADIVASGSLIDGRVLTQAGSTTNLNLADGSTWQVTGDSVVTTLVNVDSLVNLRAAADVAANPTRAASYHVVQVTGDYRGDNGALGVNTYLNAGGALADQHTDRLLIVGDASGTTYVQVTPVAGSPGGLTTPDGSLGAHEGISLVQVGGHSTAQAFALPGGYAVTHDSPYAYHLYAYGPGSENGAADASQSLVGNGDSFWDYRLQSAYVTPEGPVDPGGGPGGSPSVPSDARPAVAPQVASYLTAPIALQYATIADLDSLHRRLGEIRDDRQLTRDQGPGEFFFRAYGGDFSYNSNRGFKQYGYDADGDYSAIQLGGNLLRLRDDHGTWRFGAAGTLGWLNFTPDAVDGHSKGKADIYRLSGYATYQSQQGWYVDSILSVGRFDGSIATDARGKAMDLRGYSYATSVEAGYPIALSRGFILEPQAQVIAQRLTFDRRSDVDGLDVDIGSQNQVTGRLGVRLTRPFELNRGILTPYLGLDVVHGFVGGSDVRVGDVRFDTGKYGDAMRLSIGATGTVTEQFSLYGEVARQEDIGSAGVQSWMFNGGIRYLF</sequence>
<dbReference type="EMBL" id="CADIJO010000009">
    <property type="protein sequence ID" value="CAB3706839.1"/>
    <property type="molecule type" value="Genomic_DNA"/>
</dbReference>
<gene>
    <name evidence="4" type="ORF">LMG3458_02978</name>
</gene>
<evidence type="ECO:0000313" key="4">
    <source>
        <dbReference type="EMBL" id="CAB3706839.1"/>
    </source>
</evidence>
<accession>A0A6S7A0M0</accession>
<dbReference type="AlphaFoldDB" id="A0A6S7A0M0"/>
<dbReference type="SMART" id="SM00869">
    <property type="entry name" value="Autotransporter"/>
    <property type="match status" value="1"/>
</dbReference>
<dbReference type="InterPro" id="IPR006315">
    <property type="entry name" value="OM_autotransptr_brl_dom"/>
</dbReference>